<dbReference type="Pfam" id="PF12796">
    <property type="entry name" value="Ank_2"/>
    <property type="match status" value="1"/>
</dbReference>
<evidence type="ECO:0000256" key="1">
    <source>
        <dbReference type="ARBA" id="ARBA00005843"/>
    </source>
</evidence>
<dbReference type="Proteomes" id="UP000546213">
    <property type="component" value="Unassembled WGS sequence"/>
</dbReference>
<dbReference type="InterPro" id="IPR008271">
    <property type="entry name" value="Ser/Thr_kinase_AS"/>
</dbReference>
<dbReference type="InterPro" id="IPR036770">
    <property type="entry name" value="Ankyrin_rpt-contain_sf"/>
</dbReference>
<dbReference type="PROSITE" id="PS50088">
    <property type="entry name" value="ANK_REPEAT"/>
    <property type="match status" value="3"/>
</dbReference>
<accession>A0A8H5NSB0</accession>
<evidence type="ECO:0000256" key="6">
    <source>
        <dbReference type="PROSITE-ProRule" id="PRU00023"/>
    </source>
</evidence>
<dbReference type="Pfam" id="PF00069">
    <property type="entry name" value="Pkinase"/>
    <property type="match status" value="1"/>
</dbReference>
<dbReference type="PROSITE" id="PS00108">
    <property type="entry name" value="PROTEIN_KINASE_ST"/>
    <property type="match status" value="1"/>
</dbReference>
<name>A0A8H5NSB0_9HYPO</name>
<dbReference type="Gene3D" id="1.25.40.20">
    <property type="entry name" value="Ankyrin repeat-containing domain"/>
    <property type="match status" value="3"/>
</dbReference>
<feature type="repeat" description="ANK" evidence="6">
    <location>
        <begin position="699"/>
        <end position="731"/>
    </location>
</feature>
<evidence type="ECO:0000256" key="3">
    <source>
        <dbReference type="ARBA" id="ARBA00022741"/>
    </source>
</evidence>
<dbReference type="Pfam" id="PF00023">
    <property type="entry name" value="Ank"/>
    <property type="match status" value="1"/>
</dbReference>
<keyword evidence="2" id="KW-0808">Transferase</keyword>
<dbReference type="GO" id="GO:0005524">
    <property type="term" value="F:ATP binding"/>
    <property type="evidence" value="ECO:0007669"/>
    <property type="project" value="UniProtKB-KW"/>
</dbReference>
<organism evidence="8 9">
    <name type="scientific">Fusarium pseudocircinatum</name>
    <dbReference type="NCBI Taxonomy" id="56676"/>
    <lineage>
        <taxon>Eukaryota</taxon>
        <taxon>Fungi</taxon>
        <taxon>Dikarya</taxon>
        <taxon>Ascomycota</taxon>
        <taxon>Pezizomycotina</taxon>
        <taxon>Sordariomycetes</taxon>
        <taxon>Hypocreomycetidae</taxon>
        <taxon>Hypocreales</taxon>
        <taxon>Nectriaceae</taxon>
        <taxon>Fusarium</taxon>
        <taxon>Fusarium fujikuroi species complex</taxon>
    </lineage>
</organism>
<dbReference type="GO" id="GO:0004674">
    <property type="term" value="F:protein serine/threonine kinase activity"/>
    <property type="evidence" value="ECO:0007669"/>
    <property type="project" value="TreeGrafter"/>
</dbReference>
<gene>
    <name evidence="8" type="ORF">FPCIR_13301</name>
</gene>
<evidence type="ECO:0000313" key="9">
    <source>
        <dbReference type="Proteomes" id="UP000546213"/>
    </source>
</evidence>
<evidence type="ECO:0000259" key="7">
    <source>
        <dbReference type="PROSITE" id="PS50011"/>
    </source>
</evidence>
<comment type="caution">
    <text evidence="8">The sequence shown here is derived from an EMBL/GenBank/DDBJ whole genome shotgun (WGS) entry which is preliminary data.</text>
</comment>
<dbReference type="InterPro" id="IPR000719">
    <property type="entry name" value="Prot_kinase_dom"/>
</dbReference>
<dbReference type="Gene3D" id="1.10.510.10">
    <property type="entry name" value="Transferase(Phosphotransferase) domain 1"/>
    <property type="match status" value="1"/>
</dbReference>
<evidence type="ECO:0000256" key="4">
    <source>
        <dbReference type="ARBA" id="ARBA00022777"/>
    </source>
</evidence>
<protein>
    <submittedName>
        <fullName evidence="8">Serine threonine kinase</fullName>
    </submittedName>
</protein>
<reference evidence="8 9" key="1">
    <citation type="submission" date="2020-05" db="EMBL/GenBank/DDBJ databases">
        <title>Identification and distribution of gene clusters putatively required for synthesis of sphingolipid metabolism inhibitors in phylogenetically diverse species of the filamentous fungus Fusarium.</title>
        <authorList>
            <person name="Kim H.-S."/>
            <person name="Busman M."/>
            <person name="Brown D.W."/>
            <person name="Divon H."/>
            <person name="Uhlig S."/>
            <person name="Proctor R.H."/>
        </authorList>
    </citation>
    <scope>NUCLEOTIDE SEQUENCE [LARGE SCALE GENOMIC DNA]</scope>
    <source>
        <strain evidence="8 9">NRRL 36939</strain>
    </source>
</reference>
<dbReference type="PROSITE" id="PS50297">
    <property type="entry name" value="ANK_REP_REGION"/>
    <property type="match status" value="1"/>
</dbReference>
<dbReference type="OrthoDB" id="4062651at2759"/>
<dbReference type="SUPFAM" id="SSF56112">
    <property type="entry name" value="Protein kinase-like (PK-like)"/>
    <property type="match status" value="1"/>
</dbReference>
<dbReference type="PANTHER" id="PTHR44329">
    <property type="entry name" value="SERINE/THREONINE-PROTEIN KINASE TNNI3K-RELATED"/>
    <property type="match status" value="1"/>
</dbReference>
<dbReference type="SMART" id="SM00248">
    <property type="entry name" value="ANK"/>
    <property type="match status" value="7"/>
</dbReference>
<keyword evidence="3" id="KW-0547">Nucleotide-binding</keyword>
<feature type="repeat" description="ANK" evidence="6">
    <location>
        <begin position="732"/>
        <end position="767"/>
    </location>
</feature>
<evidence type="ECO:0000256" key="5">
    <source>
        <dbReference type="ARBA" id="ARBA00022840"/>
    </source>
</evidence>
<evidence type="ECO:0000313" key="8">
    <source>
        <dbReference type="EMBL" id="KAF5575108.1"/>
    </source>
</evidence>
<evidence type="ECO:0000256" key="2">
    <source>
        <dbReference type="ARBA" id="ARBA00022679"/>
    </source>
</evidence>
<keyword evidence="4 8" id="KW-0418">Kinase</keyword>
<dbReference type="PROSITE" id="PS50011">
    <property type="entry name" value="PROTEIN_KINASE_DOM"/>
    <property type="match status" value="1"/>
</dbReference>
<feature type="repeat" description="ANK" evidence="6">
    <location>
        <begin position="1130"/>
        <end position="1152"/>
    </location>
</feature>
<keyword evidence="6" id="KW-0040">ANK repeat</keyword>
<feature type="domain" description="Protein kinase" evidence="7">
    <location>
        <begin position="42"/>
        <end position="373"/>
    </location>
</feature>
<keyword evidence="9" id="KW-1185">Reference proteome</keyword>
<dbReference type="InterPro" id="IPR011009">
    <property type="entry name" value="Kinase-like_dom_sf"/>
</dbReference>
<comment type="similarity">
    <text evidence="1">Belongs to the protein kinase superfamily. TKL Ser/Thr protein kinase family.</text>
</comment>
<dbReference type="SMART" id="SM00220">
    <property type="entry name" value="S_TKc"/>
    <property type="match status" value="1"/>
</dbReference>
<proteinExistence type="inferred from homology"/>
<dbReference type="EMBL" id="JAAOAS010000484">
    <property type="protein sequence ID" value="KAF5575108.1"/>
    <property type="molecule type" value="Genomic_DNA"/>
</dbReference>
<dbReference type="SUPFAM" id="SSF48403">
    <property type="entry name" value="Ankyrin repeat"/>
    <property type="match status" value="1"/>
</dbReference>
<dbReference type="PANTHER" id="PTHR44329:SF288">
    <property type="entry name" value="MITOGEN-ACTIVATED PROTEIN KINASE KINASE KINASE 20"/>
    <property type="match status" value="1"/>
</dbReference>
<keyword evidence="5" id="KW-0067">ATP-binding</keyword>
<dbReference type="InterPro" id="IPR002110">
    <property type="entry name" value="Ankyrin_rpt"/>
</dbReference>
<sequence length="1304" mass="148352">MASEAKQRDHDLLSFMSTFLITHQRLDLSLTLLSVLIDDASIDVQVRSNKGGYFSVCLARSKDLLEARFLNRNDDLLPDAKDLPELVAVKIPRPDGDLNSARSRKMWSSMAMELQILRNKFIKNHPNIVQLLGICWKSVKDGVLMPSFVLEAAEIDLERFLDNPKAVEYRKVLGLAVDIATGVRALHDVGIIHGDIKPANILIFKDPQLTYVAKIADFGSSLLRSDIKSPMKLPFGSGFWQAPECRDHLDGDQLTKADIYSIGLVLWRLLAGDMMHLTLDAVKDDGLTRDAFFEQMKRSDELRIPPLVHRCIMGLEDILGPGEKTEPSRSMYSIHKVVDDMASVIMMTLIETKSRSSIKALLENMRIVMHQYLIWEEFRDFYTEDFKRSGSIKMNPQEQDIWLQPGLDEPSEDDIKRVLRLGRSTEWLNQTSSHIKRGGRVSDLPGIHQVPESVAATHVAETWKRWRKLRDPKPEGAITLRQGRAVLEADSSMGTLRVLPPEIISNVMREVKRVAEDSKEESARRTEAAWQYAMFYLRTIQLHPKSQGKIDVSLSLLLQAAEGRHLGARGIVSHLYNCLEREFPRPREIDMAWLKDGICNGSETAKRRLQSLDPDLYTQAISLLRTRYCGIGIETPSQYWDQETLSDDELFSETRIRHRIGMDANQEQTVLLCATSNRLELLKQLTDHGLVNVNHVNEWNESPLLWASRAGHRDVVFHLLECGADPSAASNEKTTPLHFLSSFDDGDIPEVCRRLIEAGSDLEARSKAGHRYRQGLDSTYGDVDGTPLTWAIAANSRVAVQALVSSGADPFDLPGLEISYSDTFGGMSHVSPVWYAAMNHQYYMLVILFQDVAREKIKDFLNTYQRRFGSNEMSGQDNPIVAWCVTYAAQGIGRRILLHGKQHQEAFTKTFEMLVDYGADTDDVHRLAVQRGQPFVLDYLLGSGKIPSPTPRKWMEFILTAGATQDWITFDLLLHRSQADDLPPEQWHLYYGSFKGLPNNTEYLDIFQKHRDPKADYYLHYTKALMSGKFILARWFYDTGLCDLTQQVSTSDETILGLLLRRCKSYSNAILQLEQVLQLDLPDSCFWDVFVYFPEYQISSTMANTALRLIVQRWYEPEHLNAQVAEGEFKGRTALHIAALTANVGAVRYLLQEEEESLDLTLLDCNNFSIVDTAAWGLMSQQSRIKLWDLPTEYHKSADLDHWRNVMEILVRLLKAGAKPNKIGLAVTRTEQEKIQVFDLERCKVFTVPFLFFGDKFPKELGGERFWVEVSKLKVDQTFFIASPENLSDEERKAGVMTRVASFY</sequence>
<dbReference type="InterPro" id="IPR051681">
    <property type="entry name" value="Ser/Thr_Kinases-Pseudokinases"/>
</dbReference>